<protein>
    <submittedName>
        <fullName evidence="4">BTB/POZ domain-containing protein</fullName>
    </submittedName>
</protein>
<name>A0A2Z6QBU5_9GLOM</name>
<dbReference type="InterPro" id="IPR051481">
    <property type="entry name" value="BTB-POZ/Galectin-3-binding"/>
</dbReference>
<reference evidence="4" key="2">
    <citation type="submission" date="2019-10" db="EMBL/GenBank/DDBJ databases">
        <title>Conservation and host-specific expression of non-tandemly repeated heterogenous ribosome RNA gene in arbuscular mycorrhizal fungi.</title>
        <authorList>
            <person name="Maeda T."/>
            <person name="Kobayashi Y."/>
            <person name="Nakagawa T."/>
            <person name="Ezawa T."/>
            <person name="Yamaguchi K."/>
            <person name="Bino T."/>
            <person name="Nishimoto Y."/>
            <person name="Shigenobu S."/>
            <person name="Kawaguchi M."/>
        </authorList>
    </citation>
    <scope>NUCLEOTIDE SEQUENCE</scope>
    <source>
        <strain evidence="4">HR1</strain>
    </source>
</reference>
<comment type="caution">
    <text evidence="3">The sequence shown here is derived from an EMBL/GenBank/DDBJ whole genome shotgun (WGS) entry which is preliminary data.</text>
</comment>
<dbReference type="OrthoDB" id="6359816at2759"/>
<evidence type="ECO:0000313" key="5">
    <source>
        <dbReference type="Proteomes" id="UP000247702"/>
    </source>
</evidence>
<dbReference type="Gene3D" id="3.30.710.10">
    <property type="entry name" value="Potassium Channel Kv1.1, Chain A"/>
    <property type="match status" value="1"/>
</dbReference>
<evidence type="ECO:0000313" key="4">
    <source>
        <dbReference type="EMBL" id="GES84992.1"/>
    </source>
</evidence>
<sequence length="480" mass="56978">MSFEYFQEVSNDYEKLLEINKECDVIIYAGEDENLKEIRAHSLILCTRSQYFRAVLSNEWANKKDGKFIFKKPNISPQVFKIIIRFIYCGKIDLTKLQGPELLNLLIAVDELNIQTLIFCIQEYLINHQYEYLRLNPIEILETVYKVYHCNTFTSLCDYFLKTICERPEILFNSDKLNKLSAPLLELLLKRNDLLLDEIEIWDNLIKWCLAQHPSIQYDVKKWNKEEIAIMEKTFRRFIPLIRFYHMSSEQFHLQVYPFKVLLPEYLTNNILSFHMESNNKNLNLDIQPRRKPKHDTIIIQPQHFAIFSSWIEKKNGSYYKVRDIPYHFKLIYRASRDGNTAKAFHTRCDNKGATIVVAKVRNSELIVGGYNPLSWDSDSRRYVTTKNSFIFSFTDRSNLQTAKVGHINEGYFVCAIYCYKHYGPTFGSGHDLFHCEGTTWKSYNEYSYPKIELPEDYKIIENYKVFDVENYEVFQVIEK</sequence>
<dbReference type="PROSITE" id="PS51886">
    <property type="entry name" value="TLDC"/>
    <property type="match status" value="1"/>
</dbReference>
<organism evidence="3 5">
    <name type="scientific">Rhizophagus clarus</name>
    <dbReference type="NCBI Taxonomy" id="94130"/>
    <lineage>
        <taxon>Eukaryota</taxon>
        <taxon>Fungi</taxon>
        <taxon>Fungi incertae sedis</taxon>
        <taxon>Mucoromycota</taxon>
        <taxon>Glomeromycotina</taxon>
        <taxon>Glomeromycetes</taxon>
        <taxon>Glomerales</taxon>
        <taxon>Glomeraceae</taxon>
        <taxon>Rhizophagus</taxon>
    </lineage>
</organism>
<dbReference type="InterPro" id="IPR006571">
    <property type="entry name" value="TLDc_dom"/>
</dbReference>
<gene>
    <name evidence="4" type="ORF">RCL2_001207900</name>
    <name evidence="3" type="ORF">RclHR1_14160003</name>
</gene>
<dbReference type="InterPro" id="IPR011333">
    <property type="entry name" value="SKP1/BTB/POZ_sf"/>
</dbReference>
<dbReference type="Proteomes" id="UP000615446">
    <property type="component" value="Unassembled WGS sequence"/>
</dbReference>
<dbReference type="CDD" id="cd18186">
    <property type="entry name" value="BTB_POZ_ZBTB_KLHL-like"/>
    <property type="match status" value="1"/>
</dbReference>
<dbReference type="InterPro" id="IPR000210">
    <property type="entry name" value="BTB/POZ_dom"/>
</dbReference>
<dbReference type="EMBL" id="BEXD01000465">
    <property type="protein sequence ID" value="GBB87677.1"/>
    <property type="molecule type" value="Genomic_DNA"/>
</dbReference>
<dbReference type="AlphaFoldDB" id="A0A2Z6QBU5"/>
<dbReference type="Proteomes" id="UP000247702">
    <property type="component" value="Unassembled WGS sequence"/>
</dbReference>
<accession>A0A2Z6QBU5</accession>
<dbReference type="Pfam" id="PF07534">
    <property type="entry name" value="TLD"/>
    <property type="match status" value="1"/>
</dbReference>
<feature type="domain" description="BTB" evidence="1">
    <location>
        <begin position="23"/>
        <end position="96"/>
    </location>
</feature>
<dbReference type="PANTHER" id="PTHR24410:SF23">
    <property type="entry name" value="BTB DOMAIN-CONTAINING PROTEIN-RELATED"/>
    <property type="match status" value="1"/>
</dbReference>
<evidence type="ECO:0000259" key="2">
    <source>
        <dbReference type="PROSITE" id="PS51886"/>
    </source>
</evidence>
<evidence type="ECO:0000313" key="3">
    <source>
        <dbReference type="EMBL" id="GBB87677.1"/>
    </source>
</evidence>
<dbReference type="PROSITE" id="PS50097">
    <property type="entry name" value="BTB"/>
    <property type="match status" value="1"/>
</dbReference>
<dbReference type="SUPFAM" id="SSF54695">
    <property type="entry name" value="POZ domain"/>
    <property type="match status" value="1"/>
</dbReference>
<dbReference type="Pfam" id="PF00651">
    <property type="entry name" value="BTB"/>
    <property type="match status" value="1"/>
</dbReference>
<dbReference type="SMART" id="SM00225">
    <property type="entry name" value="BTB"/>
    <property type="match status" value="1"/>
</dbReference>
<dbReference type="PANTHER" id="PTHR24410">
    <property type="entry name" value="HL07962P-RELATED"/>
    <property type="match status" value="1"/>
</dbReference>
<dbReference type="SMART" id="SM00584">
    <property type="entry name" value="TLDc"/>
    <property type="match status" value="1"/>
</dbReference>
<proteinExistence type="predicted"/>
<evidence type="ECO:0000259" key="1">
    <source>
        <dbReference type="PROSITE" id="PS50097"/>
    </source>
</evidence>
<keyword evidence="5" id="KW-1185">Reference proteome</keyword>
<feature type="domain" description="TLDc" evidence="2">
    <location>
        <begin position="298"/>
        <end position="478"/>
    </location>
</feature>
<reference evidence="3 5" key="1">
    <citation type="submission" date="2017-11" db="EMBL/GenBank/DDBJ databases">
        <title>The genome of Rhizophagus clarus HR1 reveals common genetic basis of auxotrophy among arbuscular mycorrhizal fungi.</title>
        <authorList>
            <person name="Kobayashi Y."/>
        </authorList>
    </citation>
    <scope>NUCLEOTIDE SEQUENCE [LARGE SCALE GENOMIC DNA]</scope>
    <source>
        <strain evidence="3 5">HR1</strain>
    </source>
</reference>
<dbReference type="EMBL" id="BLAL01000087">
    <property type="protein sequence ID" value="GES84992.1"/>
    <property type="molecule type" value="Genomic_DNA"/>
</dbReference>